<comment type="caution">
    <text evidence="3">The sequence shown here is derived from an EMBL/GenBank/DDBJ whole genome shotgun (WGS) entry which is preliminary data.</text>
</comment>
<dbReference type="InterPro" id="IPR039299">
    <property type="entry name" value="SEOA"/>
</dbReference>
<organism evidence="3 4">
    <name type="scientific">Trapa incisa</name>
    <dbReference type="NCBI Taxonomy" id="236973"/>
    <lineage>
        <taxon>Eukaryota</taxon>
        <taxon>Viridiplantae</taxon>
        <taxon>Streptophyta</taxon>
        <taxon>Embryophyta</taxon>
        <taxon>Tracheophyta</taxon>
        <taxon>Spermatophyta</taxon>
        <taxon>Magnoliopsida</taxon>
        <taxon>eudicotyledons</taxon>
        <taxon>Gunneridae</taxon>
        <taxon>Pentapetalae</taxon>
        <taxon>rosids</taxon>
        <taxon>malvids</taxon>
        <taxon>Myrtales</taxon>
        <taxon>Lythraceae</taxon>
        <taxon>Trapa</taxon>
    </lineage>
</organism>
<gene>
    <name evidence="3" type="ORF">SAY87_013835</name>
</gene>
<dbReference type="InterPro" id="IPR027944">
    <property type="entry name" value="SEO_C"/>
</dbReference>
<evidence type="ECO:0000313" key="4">
    <source>
        <dbReference type="Proteomes" id="UP001345219"/>
    </source>
</evidence>
<accession>A0AAN7KE39</accession>
<dbReference type="PANTHER" id="PTHR33232">
    <property type="entry name" value="PROTEIN SIEVE ELEMENT OCCLUSION B-LIKE"/>
    <property type="match status" value="1"/>
</dbReference>
<name>A0AAN7KE39_9MYRT</name>
<dbReference type="Pfam" id="PF14576">
    <property type="entry name" value="SEO_N"/>
    <property type="match status" value="1"/>
</dbReference>
<protein>
    <recommendedName>
        <fullName evidence="5">Protein SIEVE ELEMENT OCCLUSION B-like</fullName>
    </recommendedName>
</protein>
<dbReference type="PANTHER" id="PTHR33232:SF20">
    <property type="entry name" value="PROTEIN SIEVE ELEMENT OCCLUSION B-LIKE"/>
    <property type="match status" value="1"/>
</dbReference>
<evidence type="ECO:0000313" key="3">
    <source>
        <dbReference type="EMBL" id="KAK4764397.1"/>
    </source>
</evidence>
<dbReference type="Pfam" id="PF14577">
    <property type="entry name" value="SEO_C"/>
    <property type="match status" value="1"/>
</dbReference>
<sequence length="750" mass="85394">MSPLPLPYISPGCRETTHQHHQTKRITLFILLSQIQSQHLPESLMAGHGAMELLHRVPQRASKGDRVMFSSSEDNAMLKQVLSTHTPDGREFEVRHVLQVVEGIFHRAKPTVPDTVHESQLHMNISDERIISDMLEYLSYTINKVACEMSCKCMSGGDAHATAVNIFHILSNYNWNAKAVLALAALAVNYGEFWLVIQLYPANTLAKGIAALKQLPEILERADALKPKFDALTSLVGAIVKLTKCIIEFSELPSQYISPDTPELAAGIAHIPMATYWIIRSIIACNSQIIGLIGMGPEYMASREEAWELSSLAHKINSIYGHLTKQLTMCHQLIKEKQEIEAYQKLVRLFDMPHIDNIKILQALIYGKDDQAPLIDCSTKKRVGLDVLRRRIVLLLISEIDIPVEELAILDQMYAESRQHPTRPESQYEIVWIPVVDQTVPWTAQTQKQFEETQGMMMWHSVYHPSLIDRAVNKYIKEVWKFNKKAMLVVMDPQGKVVNYNATHMMWIWGSLAYPFTSAREEALWKGESWRIELLADSIDPKLFDWLSQEKHICLYGGEDLEWIRKFTTTVRAVANTLGIKLEMLYVGKSNPKEKVRKSTVAIASENLSDTLDLNLIWFFWVRLGSMWHSKLQMGKSMENDPIMQEIMTMLSYDSSDHGWAVISRGSAEIARATLENIVPALSEYNLWNDKAKEKGLVPALRDRIQDTQTPHHCSRLILPGTSSRIPERVVCAECGRAMEKFIMYRCCTE</sequence>
<evidence type="ECO:0000259" key="2">
    <source>
        <dbReference type="Pfam" id="PF14577"/>
    </source>
</evidence>
<dbReference type="EMBL" id="JAXIOK010000008">
    <property type="protein sequence ID" value="KAK4764397.1"/>
    <property type="molecule type" value="Genomic_DNA"/>
</dbReference>
<evidence type="ECO:0000259" key="1">
    <source>
        <dbReference type="Pfam" id="PF14576"/>
    </source>
</evidence>
<proteinExistence type="predicted"/>
<feature type="domain" description="Sieve element occlusion N-terminal" evidence="1">
    <location>
        <begin position="72"/>
        <end position="354"/>
    </location>
</feature>
<dbReference type="InterPro" id="IPR027942">
    <property type="entry name" value="SEO_N"/>
</dbReference>
<reference evidence="3 4" key="1">
    <citation type="journal article" date="2023" name="Hortic Res">
        <title>Pangenome of water caltrop reveals structural variations and asymmetric subgenome divergence after allopolyploidization.</title>
        <authorList>
            <person name="Zhang X."/>
            <person name="Chen Y."/>
            <person name="Wang L."/>
            <person name="Yuan Y."/>
            <person name="Fang M."/>
            <person name="Shi L."/>
            <person name="Lu R."/>
            <person name="Comes H.P."/>
            <person name="Ma Y."/>
            <person name="Chen Y."/>
            <person name="Huang G."/>
            <person name="Zhou Y."/>
            <person name="Zheng Z."/>
            <person name="Qiu Y."/>
        </authorList>
    </citation>
    <scope>NUCLEOTIDE SEQUENCE [LARGE SCALE GENOMIC DNA]</scope>
    <source>
        <tissue evidence="3">Roots</tissue>
    </source>
</reference>
<evidence type="ECO:0008006" key="5">
    <source>
        <dbReference type="Google" id="ProtNLM"/>
    </source>
</evidence>
<dbReference type="AlphaFoldDB" id="A0AAN7KE39"/>
<keyword evidence="4" id="KW-1185">Reference proteome</keyword>
<dbReference type="GO" id="GO:0010088">
    <property type="term" value="P:phloem development"/>
    <property type="evidence" value="ECO:0007669"/>
    <property type="project" value="InterPro"/>
</dbReference>
<dbReference type="Proteomes" id="UP001345219">
    <property type="component" value="Chromosome 11"/>
</dbReference>
<feature type="domain" description="Sieve element occlusion C-terminal" evidence="2">
    <location>
        <begin position="520"/>
        <end position="749"/>
    </location>
</feature>